<gene>
    <name evidence="3" type="ORF">IPO85_18075</name>
</gene>
<feature type="signal peptide" evidence="1">
    <location>
        <begin position="1"/>
        <end position="22"/>
    </location>
</feature>
<organism evidence="3 4">
    <name type="scientific">Candidatus Defluviibacterium haderslevense</name>
    <dbReference type="NCBI Taxonomy" id="2981993"/>
    <lineage>
        <taxon>Bacteria</taxon>
        <taxon>Pseudomonadati</taxon>
        <taxon>Bacteroidota</taxon>
        <taxon>Saprospiria</taxon>
        <taxon>Saprospirales</taxon>
        <taxon>Saprospiraceae</taxon>
        <taxon>Candidatus Defluviibacterium</taxon>
    </lineage>
</organism>
<dbReference type="AlphaFoldDB" id="A0A9D7XFX1"/>
<evidence type="ECO:0000256" key="1">
    <source>
        <dbReference type="SAM" id="SignalP"/>
    </source>
</evidence>
<dbReference type="Proteomes" id="UP000808349">
    <property type="component" value="Unassembled WGS sequence"/>
</dbReference>
<sequence>MKKFYTLIIFAFIIFTTFDANATHLMGGTINYTTNVVAKDQFELNVILNVYRDPFSHGADFDNTIYFGIYKQIDNKWTFDTAISASINILPSEEIFFNPLICQFNNNTMYKANYKMNVILPQIDGDYMITHQRCCRIDSMTNIKIPYGIGMTFNIIIKKEGQKVNNISPTIIENPKRLLITNEESEISFEHFDLDKDDLIYSLSKPFQGGGPNSFNGNCNSIIPSPSYCIPPYEYVPYAENYNENYPFGLNSKTSYDKKNGTLSIVPNQDGVFLVSNEIREQRNGITLSITTFELNITVINPTKETYGLEGIRFWDKNNNGILDNQETGVNIKIITDQDYCTFTNYESGKYNYNLFIDSKYQIKSNNSLWKINLPNDQLEIYNNISGQNKIMDIPMVPVTLDAKVISDIFAARSRCNEQSRWTIHIHNDGTIPAKGKIKLILDYLLQVDSSDFIFQKNGQELTWEYEDLLPFESKDYTLILLMPNETHQGEKLFLDLSITSNGVANPELHYSTTLRCSFDPNEKTSYPSRGGENKTLPTEAIYYQINFQNIGNDYSEKVKIIDEISEHLDISSLEILKSSHSFTFQIIKNNTLLINFDNIHLNFKSQNDAESQGYVVYKINQKPHLPIKTSILNFAQIYFDNNPEYITNTTLNTVYPSLDIYPICSNSPYHLCLFPNPCSDFTYVSFNINSNEHLVNGKWILVNLFGEVINEGKCTG</sequence>
<accession>A0A9D7XFX1</accession>
<comment type="caution">
    <text evidence="3">The sequence shown here is derived from an EMBL/GenBank/DDBJ whole genome shotgun (WGS) entry which is preliminary data.</text>
</comment>
<evidence type="ECO:0000259" key="2">
    <source>
        <dbReference type="Pfam" id="PF24595"/>
    </source>
</evidence>
<protein>
    <recommendedName>
        <fullName evidence="2">DUF7619 domain-containing protein</fullName>
    </recommendedName>
</protein>
<feature type="chain" id="PRO_5038586824" description="DUF7619 domain-containing protein" evidence="1">
    <location>
        <begin position="23"/>
        <end position="717"/>
    </location>
</feature>
<dbReference type="Pfam" id="PF24595">
    <property type="entry name" value="DUF7619"/>
    <property type="match status" value="1"/>
</dbReference>
<proteinExistence type="predicted"/>
<dbReference type="EMBL" id="JADKFW010000019">
    <property type="protein sequence ID" value="MBK9719380.1"/>
    <property type="molecule type" value="Genomic_DNA"/>
</dbReference>
<name>A0A9D7XFX1_9BACT</name>
<reference evidence="3 4" key="1">
    <citation type="submission" date="2020-10" db="EMBL/GenBank/DDBJ databases">
        <title>Connecting structure to function with the recovery of over 1000 high-quality activated sludge metagenome-assembled genomes encoding full-length rRNA genes using long-read sequencing.</title>
        <authorList>
            <person name="Singleton C.M."/>
            <person name="Petriglieri F."/>
            <person name="Kristensen J.M."/>
            <person name="Kirkegaard R.H."/>
            <person name="Michaelsen T.Y."/>
            <person name="Andersen M.H."/>
            <person name="Karst S.M."/>
            <person name="Dueholm M.S."/>
            <person name="Nielsen P.H."/>
            <person name="Albertsen M."/>
        </authorList>
    </citation>
    <scope>NUCLEOTIDE SEQUENCE [LARGE SCALE GENOMIC DNA]</scope>
    <source>
        <strain evidence="3">Ribe_18-Q3-R11-54_BAT3C.373</strain>
    </source>
</reference>
<feature type="domain" description="DUF7619" evidence="2">
    <location>
        <begin position="520"/>
        <end position="653"/>
    </location>
</feature>
<dbReference type="InterPro" id="IPR055353">
    <property type="entry name" value="DUF7619"/>
</dbReference>
<evidence type="ECO:0000313" key="4">
    <source>
        <dbReference type="Proteomes" id="UP000808349"/>
    </source>
</evidence>
<evidence type="ECO:0000313" key="3">
    <source>
        <dbReference type="EMBL" id="MBK9719380.1"/>
    </source>
</evidence>
<keyword evidence="1" id="KW-0732">Signal</keyword>